<name>A0A154P2V9_DUFNO</name>
<dbReference type="EMBL" id="KQ434809">
    <property type="protein sequence ID" value="KZC06187.1"/>
    <property type="molecule type" value="Genomic_DNA"/>
</dbReference>
<proteinExistence type="predicted"/>
<gene>
    <name evidence="1" type="ORF">WN55_10096</name>
</gene>
<dbReference type="AlphaFoldDB" id="A0A154P2V9"/>
<sequence length="96" mass="11019">MDPFRNLSPGINSRRNVSVARAVDVTYASDNYTPIALFLISVRPALDLRRGRTISTETWPTQSPDKLGQTVRFLEFDERHRVNQPVNDRIVEFMDA</sequence>
<dbReference type="Proteomes" id="UP000076502">
    <property type="component" value="Unassembled WGS sequence"/>
</dbReference>
<accession>A0A154P2V9</accession>
<evidence type="ECO:0000313" key="2">
    <source>
        <dbReference type="Proteomes" id="UP000076502"/>
    </source>
</evidence>
<organism evidence="1 2">
    <name type="scientific">Dufourea novaeangliae</name>
    <name type="common">Sweat bee</name>
    <dbReference type="NCBI Taxonomy" id="178035"/>
    <lineage>
        <taxon>Eukaryota</taxon>
        <taxon>Metazoa</taxon>
        <taxon>Ecdysozoa</taxon>
        <taxon>Arthropoda</taxon>
        <taxon>Hexapoda</taxon>
        <taxon>Insecta</taxon>
        <taxon>Pterygota</taxon>
        <taxon>Neoptera</taxon>
        <taxon>Endopterygota</taxon>
        <taxon>Hymenoptera</taxon>
        <taxon>Apocrita</taxon>
        <taxon>Aculeata</taxon>
        <taxon>Apoidea</taxon>
        <taxon>Anthophila</taxon>
        <taxon>Halictidae</taxon>
        <taxon>Rophitinae</taxon>
        <taxon>Dufourea</taxon>
    </lineage>
</organism>
<protein>
    <submittedName>
        <fullName evidence="1">Uncharacterized protein</fullName>
    </submittedName>
</protein>
<keyword evidence="2" id="KW-1185">Reference proteome</keyword>
<evidence type="ECO:0000313" key="1">
    <source>
        <dbReference type="EMBL" id="KZC06187.1"/>
    </source>
</evidence>
<reference evidence="1 2" key="1">
    <citation type="submission" date="2015-07" db="EMBL/GenBank/DDBJ databases">
        <title>The genome of Dufourea novaeangliae.</title>
        <authorList>
            <person name="Pan H."/>
            <person name="Kapheim K."/>
        </authorList>
    </citation>
    <scope>NUCLEOTIDE SEQUENCE [LARGE SCALE GENOMIC DNA]</scope>
    <source>
        <strain evidence="1">0120121106</strain>
        <tissue evidence="1">Whole body</tissue>
    </source>
</reference>